<dbReference type="EMBL" id="MGFX01000001">
    <property type="protein sequence ID" value="OGM15759.1"/>
    <property type="molecule type" value="Genomic_DNA"/>
</dbReference>
<dbReference type="SUPFAM" id="SSF51351">
    <property type="entry name" value="Triosephosphate isomerase (TIM)"/>
    <property type="match status" value="1"/>
</dbReference>
<dbReference type="InterPro" id="IPR013785">
    <property type="entry name" value="Aldolase_TIM"/>
</dbReference>
<dbReference type="InterPro" id="IPR000652">
    <property type="entry name" value="Triosephosphate_isomerase"/>
</dbReference>
<name>A0A1F7XLT8_9BACT</name>
<comment type="caution">
    <text evidence="2">The sequence shown here is derived from an EMBL/GenBank/DDBJ whole genome shotgun (WGS) entry which is preliminary data.</text>
</comment>
<dbReference type="InterPro" id="IPR035990">
    <property type="entry name" value="TIM_sf"/>
</dbReference>
<evidence type="ECO:0000313" key="2">
    <source>
        <dbReference type="EMBL" id="OGM15759.1"/>
    </source>
</evidence>
<dbReference type="PROSITE" id="PS51440">
    <property type="entry name" value="TIM_2"/>
    <property type="match status" value="1"/>
</dbReference>
<gene>
    <name evidence="2" type="ORF">A2V97_03200</name>
</gene>
<evidence type="ECO:0000313" key="3">
    <source>
        <dbReference type="Proteomes" id="UP000177382"/>
    </source>
</evidence>
<dbReference type="STRING" id="1802485.A2V97_03200"/>
<dbReference type="Gene3D" id="3.20.20.70">
    <property type="entry name" value="Aldolase class I"/>
    <property type="match status" value="1"/>
</dbReference>
<reference evidence="2 3" key="1">
    <citation type="journal article" date="2016" name="Nat. Commun.">
        <title>Thousands of microbial genomes shed light on interconnected biogeochemical processes in an aquifer system.</title>
        <authorList>
            <person name="Anantharaman K."/>
            <person name="Brown C.T."/>
            <person name="Hug L.A."/>
            <person name="Sharon I."/>
            <person name="Castelle C.J."/>
            <person name="Probst A.J."/>
            <person name="Thomas B.C."/>
            <person name="Singh A."/>
            <person name="Wilkins M.J."/>
            <person name="Karaoz U."/>
            <person name="Brodie E.L."/>
            <person name="Williams K.H."/>
            <person name="Hubbard S.S."/>
            <person name="Banfield J.F."/>
        </authorList>
    </citation>
    <scope>NUCLEOTIDE SEQUENCE [LARGE SCALE GENOMIC DNA]</scope>
</reference>
<organism evidence="2 3">
    <name type="scientific">Candidatus Woesebacteria bacterium RBG_16_42_24</name>
    <dbReference type="NCBI Taxonomy" id="1802485"/>
    <lineage>
        <taxon>Bacteria</taxon>
        <taxon>Candidatus Woeseibacteriota</taxon>
    </lineage>
</organism>
<proteinExistence type="predicted"/>
<protein>
    <submittedName>
        <fullName evidence="2">Uncharacterized protein</fullName>
    </submittedName>
</protein>
<accession>A0A1F7XLT8</accession>
<sequence>MIFVNFKTFEGGTGEKGLALIKTIESVVLTSGVKIIPVVQASDVKEATLASKLEIWVQNIDPVTFGAHTGGILPEAVYEDGASGTFLNHSEAKVGDFEKLKASVERASDVGLKTLVFASDARELAQIVTLKPTFASYEPQELIGSRETSVAQAHPDIISQASEICKNAGIPLIVGAGIHSRDDVKMSLELGAVGVALATDVVTAVDPKAELLELVEGFK</sequence>
<dbReference type="NCBIfam" id="NF003302">
    <property type="entry name" value="PRK04302.1"/>
    <property type="match status" value="1"/>
</dbReference>
<evidence type="ECO:0000256" key="1">
    <source>
        <dbReference type="ARBA" id="ARBA00023235"/>
    </source>
</evidence>
<dbReference type="GO" id="GO:0004807">
    <property type="term" value="F:triose-phosphate isomerase activity"/>
    <property type="evidence" value="ECO:0007669"/>
    <property type="project" value="InterPro"/>
</dbReference>
<dbReference type="Pfam" id="PF00121">
    <property type="entry name" value="TIM"/>
    <property type="match status" value="1"/>
</dbReference>
<dbReference type="Proteomes" id="UP000177382">
    <property type="component" value="Unassembled WGS sequence"/>
</dbReference>
<keyword evidence="1" id="KW-0413">Isomerase</keyword>
<dbReference type="AlphaFoldDB" id="A0A1F7XLT8"/>